<dbReference type="PROSITE" id="PS50920">
    <property type="entry name" value="SOLCAR"/>
    <property type="match status" value="2"/>
</dbReference>
<keyword evidence="6" id="KW-0999">Mitochondrion inner membrane</keyword>
<dbReference type="Gramene" id="Pp3c13_9800V3.3">
    <property type="protein sequence ID" value="Pp3c13_9800V3.3"/>
    <property type="gene ID" value="Pp3c13_9800"/>
</dbReference>
<keyword evidence="7" id="KW-1133">Transmembrane helix</keyword>
<evidence type="ECO:0000313" key="13">
    <source>
        <dbReference type="EnsemblPlants" id="Pp3c13_9800V3.3"/>
    </source>
</evidence>
<evidence type="ECO:0000256" key="4">
    <source>
        <dbReference type="ARBA" id="ARBA00022692"/>
    </source>
</evidence>
<evidence type="ECO:0000256" key="5">
    <source>
        <dbReference type="ARBA" id="ARBA00022737"/>
    </source>
</evidence>
<keyword evidence="14" id="KW-1185">Reference proteome</keyword>
<dbReference type="Gene3D" id="1.50.40.10">
    <property type="entry name" value="Mitochondrial carrier domain"/>
    <property type="match status" value="1"/>
</dbReference>
<dbReference type="PANTHER" id="PTHR45671:SF4">
    <property type="entry name" value="MITOCHONDRIAL PHOSPHATE CARRIER PROTEIN 1, MITOCHONDRIAL"/>
    <property type="match status" value="1"/>
</dbReference>
<reference evidence="13 14" key="2">
    <citation type="journal article" date="2018" name="Plant J.">
        <title>The Physcomitrella patens chromosome-scale assembly reveals moss genome structure and evolution.</title>
        <authorList>
            <person name="Lang D."/>
            <person name="Ullrich K.K."/>
            <person name="Murat F."/>
            <person name="Fuchs J."/>
            <person name="Jenkins J."/>
            <person name="Haas F.B."/>
            <person name="Piednoel M."/>
            <person name="Gundlach H."/>
            <person name="Van Bel M."/>
            <person name="Meyberg R."/>
            <person name="Vives C."/>
            <person name="Morata J."/>
            <person name="Symeonidi A."/>
            <person name="Hiss M."/>
            <person name="Muchero W."/>
            <person name="Kamisugi Y."/>
            <person name="Saleh O."/>
            <person name="Blanc G."/>
            <person name="Decker E.L."/>
            <person name="van Gessel N."/>
            <person name="Grimwood J."/>
            <person name="Hayes R.D."/>
            <person name="Graham S.W."/>
            <person name="Gunter L.E."/>
            <person name="McDaniel S.F."/>
            <person name="Hoernstein S.N.W."/>
            <person name="Larsson A."/>
            <person name="Li F.W."/>
            <person name="Perroud P.F."/>
            <person name="Phillips J."/>
            <person name="Ranjan P."/>
            <person name="Rokshar D.S."/>
            <person name="Rothfels C.J."/>
            <person name="Schneider L."/>
            <person name="Shu S."/>
            <person name="Stevenson D.W."/>
            <person name="Thummler F."/>
            <person name="Tillich M."/>
            <person name="Villarreal Aguilar J.C."/>
            <person name="Widiez T."/>
            <person name="Wong G.K."/>
            <person name="Wymore A."/>
            <person name="Zhang Y."/>
            <person name="Zimmer A.D."/>
            <person name="Quatrano R.S."/>
            <person name="Mayer K.F.X."/>
            <person name="Goodstein D."/>
            <person name="Casacuberta J.M."/>
            <person name="Vandepoele K."/>
            <person name="Reski R."/>
            <person name="Cuming A.C."/>
            <person name="Tuskan G.A."/>
            <person name="Maumus F."/>
            <person name="Salse J."/>
            <person name="Schmutz J."/>
            <person name="Rensing S.A."/>
        </authorList>
    </citation>
    <scope>NUCLEOTIDE SEQUENCE [LARGE SCALE GENOMIC DNA]</scope>
    <source>
        <strain evidence="13 14">cv. Gransden 2004</strain>
    </source>
</reference>
<evidence type="ECO:0000256" key="1">
    <source>
        <dbReference type="ARBA" id="ARBA00004448"/>
    </source>
</evidence>
<evidence type="ECO:0000256" key="7">
    <source>
        <dbReference type="ARBA" id="ARBA00022989"/>
    </source>
</evidence>
<sequence length="375" mass="41253">MHRATTAHLLLHSFEFSLGAEAALSCSFVSYSWAQFCSVAKISRKSCLRRVLDTKYKVGRIMEQTWVPQMPTTKLELFSNKYYAACALSGMISTGSVHLLVTPFDMLKVNMQANPRKYKSIVKSFGIIYSEQGLKGIWKGWGSKLCGYSAQGAFKFGLYEYFKKFYSDVAGTDYIRLNKTSIYVASSLSAQIIADTALCPFESIKVRVQTGYAKGLTDGLPKVYRAEGLTGLYKGLVSLWGRNLPFAVLMFSTFEHSVDFLYGNIIHKPKNECSMGVQLGVTCMAGYMSGVAGTIISNPADNMITAINKRKGLSYVQAAKSIGLVGLFTRSLPLRVMLVGPLVTAQWFCYDSMKVLVGLPTSGGVEHLISDQDGL</sequence>
<dbReference type="GO" id="GO:0005315">
    <property type="term" value="F:phosphate transmembrane transporter activity"/>
    <property type="evidence" value="ECO:0000318"/>
    <property type="project" value="GO_Central"/>
</dbReference>
<keyword evidence="5" id="KW-0677">Repeat</keyword>
<dbReference type="AlphaFoldDB" id="A0A7I4ALV6"/>
<reference evidence="13 14" key="1">
    <citation type="journal article" date="2008" name="Science">
        <title>The Physcomitrella genome reveals evolutionary insights into the conquest of land by plants.</title>
        <authorList>
            <person name="Rensing S."/>
            <person name="Lang D."/>
            <person name="Zimmer A."/>
            <person name="Terry A."/>
            <person name="Salamov A."/>
            <person name="Shapiro H."/>
            <person name="Nishiyama T."/>
            <person name="Perroud P.-F."/>
            <person name="Lindquist E."/>
            <person name="Kamisugi Y."/>
            <person name="Tanahashi T."/>
            <person name="Sakakibara K."/>
            <person name="Fujita T."/>
            <person name="Oishi K."/>
            <person name="Shin-I T."/>
            <person name="Kuroki Y."/>
            <person name="Toyoda A."/>
            <person name="Suzuki Y."/>
            <person name="Hashimoto A."/>
            <person name="Yamaguchi K."/>
            <person name="Sugano A."/>
            <person name="Kohara Y."/>
            <person name="Fujiyama A."/>
            <person name="Anterola A."/>
            <person name="Aoki S."/>
            <person name="Ashton N."/>
            <person name="Barbazuk W.B."/>
            <person name="Barker E."/>
            <person name="Bennetzen J."/>
            <person name="Bezanilla M."/>
            <person name="Blankenship R."/>
            <person name="Cho S.H."/>
            <person name="Dutcher S."/>
            <person name="Estelle M."/>
            <person name="Fawcett J.A."/>
            <person name="Gundlach H."/>
            <person name="Hanada K."/>
            <person name="Heyl A."/>
            <person name="Hicks K.A."/>
            <person name="Hugh J."/>
            <person name="Lohr M."/>
            <person name="Mayer K."/>
            <person name="Melkozernov A."/>
            <person name="Murata T."/>
            <person name="Nelson D."/>
            <person name="Pils B."/>
            <person name="Prigge M."/>
            <person name="Reiss B."/>
            <person name="Renner T."/>
            <person name="Rombauts S."/>
            <person name="Rushton P."/>
            <person name="Sanderfoot A."/>
            <person name="Schween G."/>
            <person name="Shiu S.-H."/>
            <person name="Stueber K."/>
            <person name="Theodoulou F.L."/>
            <person name="Tu H."/>
            <person name="Van de Peer Y."/>
            <person name="Verrier P.J."/>
            <person name="Waters E."/>
            <person name="Wood A."/>
            <person name="Yang L."/>
            <person name="Cove D."/>
            <person name="Cuming A."/>
            <person name="Hasebe M."/>
            <person name="Lucas S."/>
            <person name="Mishler D.B."/>
            <person name="Reski R."/>
            <person name="Grigoriev I."/>
            <person name="Quatrano R.S."/>
            <person name="Boore J.L."/>
        </authorList>
    </citation>
    <scope>NUCLEOTIDE SEQUENCE [LARGE SCALE GENOMIC DNA]</scope>
    <source>
        <strain evidence="13 14">cv. Gransden 2004</strain>
    </source>
</reference>
<accession>A0A7I4ALV6</accession>
<dbReference type="FunCoup" id="A0A7I4ALV6">
    <property type="interactions" value="296"/>
</dbReference>
<evidence type="ECO:0000256" key="12">
    <source>
        <dbReference type="SAM" id="SignalP"/>
    </source>
</evidence>
<evidence type="ECO:0000256" key="3">
    <source>
        <dbReference type="ARBA" id="ARBA00022448"/>
    </source>
</evidence>
<dbReference type="OrthoDB" id="427452at2759"/>
<dbReference type="InterPro" id="IPR023395">
    <property type="entry name" value="MCP_dom_sf"/>
</dbReference>
<gene>
    <name evidence="13" type="primary">LOC112290265</name>
</gene>
<dbReference type="InterPro" id="IPR018108">
    <property type="entry name" value="MCP_transmembrane"/>
</dbReference>
<dbReference type="GO" id="GO:1990547">
    <property type="term" value="P:mitochondrial phosphate ion transmembrane transport"/>
    <property type="evidence" value="ECO:0007669"/>
    <property type="project" value="InterPro"/>
</dbReference>
<reference evidence="13" key="3">
    <citation type="submission" date="2020-12" db="UniProtKB">
        <authorList>
            <consortium name="EnsemblPlants"/>
        </authorList>
    </citation>
    <scope>IDENTIFICATION</scope>
</reference>
<keyword evidence="12" id="KW-0732">Signal</keyword>
<dbReference type="InterPro" id="IPR044677">
    <property type="entry name" value="SLC25A3/Pic2/Mir1-like"/>
</dbReference>
<evidence type="ECO:0000256" key="8">
    <source>
        <dbReference type="ARBA" id="ARBA00023128"/>
    </source>
</evidence>
<dbReference type="PANTHER" id="PTHR45671">
    <property type="entry name" value="SOLUTE CARRIER FAMILY 25 (MITOCHONDRIAL CARRIER PHOSPHATE CARRIER), MEMBER 3, LIKE-RELATED-RELATED"/>
    <property type="match status" value="1"/>
</dbReference>
<proteinExistence type="inferred from homology"/>
<dbReference type="InParanoid" id="A0A7I4ALV6"/>
<dbReference type="SUPFAM" id="SSF103506">
    <property type="entry name" value="Mitochondrial carrier"/>
    <property type="match status" value="1"/>
</dbReference>
<protein>
    <submittedName>
        <fullName evidence="13">Uncharacterized protein</fullName>
    </submittedName>
</protein>
<comment type="similarity">
    <text evidence="2 11">Belongs to the mitochondrial carrier (TC 2.A.29) family.</text>
</comment>
<dbReference type="GO" id="GO:0005743">
    <property type="term" value="C:mitochondrial inner membrane"/>
    <property type="evidence" value="ECO:0000318"/>
    <property type="project" value="GO_Central"/>
</dbReference>
<evidence type="ECO:0000256" key="10">
    <source>
        <dbReference type="PROSITE-ProRule" id="PRU00282"/>
    </source>
</evidence>
<feature type="repeat" description="Solcar" evidence="10">
    <location>
        <begin position="178"/>
        <end position="260"/>
    </location>
</feature>
<evidence type="ECO:0000256" key="2">
    <source>
        <dbReference type="ARBA" id="ARBA00006375"/>
    </source>
</evidence>
<feature type="chain" id="PRO_5029657455" evidence="12">
    <location>
        <begin position="23"/>
        <end position="375"/>
    </location>
</feature>
<keyword evidence="4 10" id="KW-0812">Transmembrane</keyword>
<dbReference type="FunFam" id="1.50.40.10:FF:000046">
    <property type="entry name" value="Phosphate carrier protein, mitochondrial"/>
    <property type="match status" value="1"/>
</dbReference>
<evidence type="ECO:0000256" key="9">
    <source>
        <dbReference type="ARBA" id="ARBA00023136"/>
    </source>
</evidence>
<name>A0A7I4ALV6_PHYPA</name>
<evidence type="ECO:0000313" key="14">
    <source>
        <dbReference type="Proteomes" id="UP000006727"/>
    </source>
</evidence>
<organism evidence="13 14">
    <name type="scientific">Physcomitrium patens</name>
    <name type="common">Spreading-leaved earth moss</name>
    <name type="synonym">Physcomitrella patens</name>
    <dbReference type="NCBI Taxonomy" id="3218"/>
    <lineage>
        <taxon>Eukaryota</taxon>
        <taxon>Viridiplantae</taxon>
        <taxon>Streptophyta</taxon>
        <taxon>Embryophyta</taxon>
        <taxon>Bryophyta</taxon>
        <taxon>Bryophytina</taxon>
        <taxon>Bryopsida</taxon>
        <taxon>Funariidae</taxon>
        <taxon>Funariales</taxon>
        <taxon>Funariaceae</taxon>
        <taxon>Physcomitrium</taxon>
    </lineage>
</organism>
<dbReference type="EMBL" id="ABEU02000013">
    <property type="status" value="NOT_ANNOTATED_CDS"/>
    <property type="molecule type" value="Genomic_DNA"/>
</dbReference>
<feature type="repeat" description="Solcar" evidence="10">
    <location>
        <begin position="81"/>
        <end position="165"/>
    </location>
</feature>
<comment type="subcellular location">
    <subcellularLocation>
        <location evidence="1">Mitochondrion inner membrane</location>
        <topology evidence="1">Multi-pass membrane protein</topology>
    </subcellularLocation>
</comment>
<feature type="signal peptide" evidence="12">
    <location>
        <begin position="1"/>
        <end position="22"/>
    </location>
</feature>
<dbReference type="GO" id="GO:0035435">
    <property type="term" value="P:phosphate ion transmembrane transport"/>
    <property type="evidence" value="ECO:0000318"/>
    <property type="project" value="GO_Central"/>
</dbReference>
<dbReference type="EnsemblPlants" id="Pp3c13_9800V3.3">
    <property type="protein sequence ID" value="Pp3c13_9800V3.3"/>
    <property type="gene ID" value="Pp3c13_9800"/>
</dbReference>
<keyword evidence="9 10" id="KW-0472">Membrane</keyword>
<dbReference type="Pfam" id="PF00153">
    <property type="entry name" value="Mito_carr"/>
    <property type="match status" value="2"/>
</dbReference>
<keyword evidence="3 11" id="KW-0813">Transport</keyword>
<evidence type="ECO:0000256" key="6">
    <source>
        <dbReference type="ARBA" id="ARBA00022792"/>
    </source>
</evidence>
<dbReference type="Proteomes" id="UP000006727">
    <property type="component" value="Chromosome 13"/>
</dbReference>
<keyword evidence="8" id="KW-0496">Mitochondrion</keyword>
<evidence type="ECO:0000256" key="11">
    <source>
        <dbReference type="RuleBase" id="RU000488"/>
    </source>
</evidence>